<keyword evidence="7" id="KW-1185">Reference proteome</keyword>
<dbReference type="Proteomes" id="UP000233837">
    <property type="component" value="Unassembled WGS sequence"/>
</dbReference>
<evidence type="ECO:0000256" key="4">
    <source>
        <dbReference type="SAM" id="MobiDB-lite"/>
    </source>
</evidence>
<evidence type="ECO:0000313" key="6">
    <source>
        <dbReference type="EMBL" id="PKU78950.1"/>
    </source>
</evidence>
<dbReference type="AlphaFoldDB" id="A0A2I0WTG1"/>
<protein>
    <recommendedName>
        <fullName evidence="5">FLZ-type domain-containing protein</fullName>
    </recommendedName>
</protein>
<dbReference type="InterPro" id="IPR007650">
    <property type="entry name" value="Zf-FLZ_dom"/>
</dbReference>
<dbReference type="InterPro" id="IPR044585">
    <property type="entry name" value="FLZ10/11"/>
</dbReference>
<proteinExistence type="inferred from homology"/>
<name>A0A2I0WTG1_9ASPA</name>
<feature type="domain" description="FLZ-type" evidence="5">
    <location>
        <begin position="285"/>
        <end position="329"/>
    </location>
</feature>
<dbReference type="PROSITE" id="PS51795">
    <property type="entry name" value="ZF_FLZ"/>
    <property type="match status" value="1"/>
</dbReference>
<evidence type="ECO:0000256" key="3">
    <source>
        <dbReference type="PROSITE-ProRule" id="PRU01131"/>
    </source>
</evidence>
<evidence type="ECO:0000256" key="1">
    <source>
        <dbReference type="ARBA" id="ARBA00009374"/>
    </source>
</evidence>
<sequence length="359" mass="40215">MNREDTCDFCFSVDFGLFLSCVSVRKTGKKKMLRKRSRTVQEESKIQFLGDFSSNSCFSYDASIKQKAKSSSFFSIPGLLVSFTGKSLAESDPMKSPTSPLDYKLFSNIANSLIRSPKSPGRSWDCSRVGLGLVDSLRDENKNILLGSQMRLIKTSNSKNHFDSFGDEQTEDKDITFSQFSTSKSELEEIGKINSYSSDPEHITLKPNFDVSSVELIHGFMDSLSTSEDYTCIISHGPNPKTTHIFGDCILESSLIESQNSKEREGGSHWIIKSSENSPPLPSTDFLSFCCFCNKTLEDNRDIYMYRGEKAFCSCSCRDQAILIDEEPKLEKKSSDSSDSQSSPSFPEKLFMEGMEFSS</sequence>
<evidence type="ECO:0000259" key="5">
    <source>
        <dbReference type="PROSITE" id="PS51795"/>
    </source>
</evidence>
<evidence type="ECO:0000256" key="2">
    <source>
        <dbReference type="ARBA" id="ARBA00022723"/>
    </source>
</evidence>
<organism evidence="6 7">
    <name type="scientific">Dendrobium catenatum</name>
    <dbReference type="NCBI Taxonomy" id="906689"/>
    <lineage>
        <taxon>Eukaryota</taxon>
        <taxon>Viridiplantae</taxon>
        <taxon>Streptophyta</taxon>
        <taxon>Embryophyta</taxon>
        <taxon>Tracheophyta</taxon>
        <taxon>Spermatophyta</taxon>
        <taxon>Magnoliopsida</taxon>
        <taxon>Liliopsida</taxon>
        <taxon>Asparagales</taxon>
        <taxon>Orchidaceae</taxon>
        <taxon>Epidendroideae</taxon>
        <taxon>Malaxideae</taxon>
        <taxon>Dendrobiinae</taxon>
        <taxon>Dendrobium</taxon>
    </lineage>
</organism>
<dbReference type="PANTHER" id="PTHR46868:SF3">
    <property type="entry name" value="FCS-LIKE ZINC FINGER 11"/>
    <property type="match status" value="1"/>
</dbReference>
<comment type="similarity">
    <text evidence="1">Belongs to the FLZ family.</text>
</comment>
<reference evidence="6 7" key="1">
    <citation type="journal article" date="2016" name="Sci. Rep.">
        <title>The Dendrobium catenatum Lindl. genome sequence provides insights into polysaccharide synthase, floral development and adaptive evolution.</title>
        <authorList>
            <person name="Zhang G.Q."/>
            <person name="Xu Q."/>
            <person name="Bian C."/>
            <person name="Tsai W.C."/>
            <person name="Yeh C.M."/>
            <person name="Liu K.W."/>
            <person name="Yoshida K."/>
            <person name="Zhang L.S."/>
            <person name="Chang S.B."/>
            <person name="Chen F."/>
            <person name="Shi Y."/>
            <person name="Su Y.Y."/>
            <person name="Zhang Y.Q."/>
            <person name="Chen L.J."/>
            <person name="Yin Y."/>
            <person name="Lin M."/>
            <person name="Huang H."/>
            <person name="Deng H."/>
            <person name="Wang Z.W."/>
            <person name="Zhu S.L."/>
            <person name="Zhao X."/>
            <person name="Deng C."/>
            <person name="Niu S.C."/>
            <person name="Huang J."/>
            <person name="Wang M."/>
            <person name="Liu G.H."/>
            <person name="Yang H.J."/>
            <person name="Xiao X.J."/>
            <person name="Hsiao Y.Y."/>
            <person name="Wu W.L."/>
            <person name="Chen Y.Y."/>
            <person name="Mitsuda N."/>
            <person name="Ohme-Takagi M."/>
            <person name="Luo Y.B."/>
            <person name="Van de Peer Y."/>
            <person name="Liu Z.J."/>
        </authorList>
    </citation>
    <scope>NUCLEOTIDE SEQUENCE [LARGE SCALE GENOMIC DNA]</scope>
    <source>
        <tissue evidence="6">The whole plant</tissue>
    </source>
</reference>
<evidence type="ECO:0000313" key="7">
    <source>
        <dbReference type="Proteomes" id="UP000233837"/>
    </source>
</evidence>
<dbReference type="OrthoDB" id="685855at2759"/>
<feature type="region of interest" description="Disordered" evidence="4">
    <location>
        <begin position="328"/>
        <end position="359"/>
    </location>
</feature>
<dbReference type="GO" id="GO:0046872">
    <property type="term" value="F:metal ion binding"/>
    <property type="evidence" value="ECO:0007669"/>
    <property type="project" value="UniProtKB-KW"/>
</dbReference>
<reference evidence="6 7" key="2">
    <citation type="journal article" date="2017" name="Nature">
        <title>The Apostasia genome and the evolution of orchids.</title>
        <authorList>
            <person name="Zhang G.Q."/>
            <person name="Liu K.W."/>
            <person name="Li Z."/>
            <person name="Lohaus R."/>
            <person name="Hsiao Y.Y."/>
            <person name="Niu S.C."/>
            <person name="Wang J.Y."/>
            <person name="Lin Y.C."/>
            <person name="Xu Q."/>
            <person name="Chen L.J."/>
            <person name="Yoshida K."/>
            <person name="Fujiwara S."/>
            <person name="Wang Z.W."/>
            <person name="Zhang Y.Q."/>
            <person name="Mitsuda N."/>
            <person name="Wang M."/>
            <person name="Liu G.H."/>
            <person name="Pecoraro L."/>
            <person name="Huang H.X."/>
            <person name="Xiao X.J."/>
            <person name="Lin M."/>
            <person name="Wu X.Y."/>
            <person name="Wu W.L."/>
            <person name="Chen Y.Y."/>
            <person name="Chang S.B."/>
            <person name="Sakamoto S."/>
            <person name="Ohme-Takagi M."/>
            <person name="Yagi M."/>
            <person name="Zeng S.J."/>
            <person name="Shen C.Y."/>
            <person name="Yeh C.M."/>
            <person name="Luo Y.B."/>
            <person name="Tsai W.C."/>
            <person name="Van de Peer Y."/>
            <person name="Liu Z.J."/>
        </authorList>
    </citation>
    <scope>NUCLEOTIDE SEQUENCE [LARGE SCALE GENOMIC DNA]</scope>
    <source>
        <tissue evidence="6">The whole plant</tissue>
    </source>
</reference>
<gene>
    <name evidence="6" type="ORF">MA16_Dca000294</name>
</gene>
<accession>A0A2I0WTG1</accession>
<feature type="zinc finger region" description="FLZ-type" evidence="3">
    <location>
        <begin position="285"/>
        <end position="329"/>
    </location>
</feature>
<feature type="compositionally biased region" description="Low complexity" evidence="4">
    <location>
        <begin position="337"/>
        <end position="349"/>
    </location>
</feature>
<dbReference type="Pfam" id="PF04570">
    <property type="entry name" value="zf-FLZ"/>
    <property type="match status" value="1"/>
</dbReference>
<dbReference type="PANTHER" id="PTHR46868">
    <property type="entry name" value="FCS-LIKE ZINC FINGER 11"/>
    <property type="match status" value="1"/>
</dbReference>
<dbReference type="EMBL" id="KZ502442">
    <property type="protein sequence ID" value="PKU78950.1"/>
    <property type="molecule type" value="Genomic_DNA"/>
</dbReference>
<keyword evidence="2" id="KW-0479">Metal-binding</keyword>